<dbReference type="EMBL" id="CP034248">
    <property type="protein sequence ID" value="AZK44934.1"/>
    <property type="molecule type" value="Genomic_DNA"/>
</dbReference>
<sequence length="223" mass="25964">MNKTLLLKISESLDCDRLSLSEMAAEINHIISQHELSEQLELNGSINKQQLARLYSVLHLVDMDSSVKEHIAWNYFKNKYEETNTRYISEDLLEEIVETFTESKYLGLESVIIDALKTDRIQLNQILNLEKIFFSKAFIKETVVFKYREIVRNGGILDKEQVVTLLKYRAYTSLEFAIDQHAVSNDALLEIRKPSPQENDRKLKEKLFNKAQQLYSLSDNRGD</sequence>
<evidence type="ECO:0000313" key="2">
    <source>
        <dbReference type="Proteomes" id="UP000273145"/>
    </source>
</evidence>
<gene>
    <name evidence="1" type="ORF">EIM92_00945</name>
</gene>
<dbReference type="KEGG" id="plen:EIM92_00945"/>
<accession>A0A3Q8S3E3</accession>
<keyword evidence="2" id="KW-1185">Reference proteome</keyword>
<reference evidence="1 2" key="1">
    <citation type="submission" date="2018-11" db="EMBL/GenBank/DDBJ databases">
        <title>Genome sequencing of Paenibacillus lentus DSM25539(T).</title>
        <authorList>
            <person name="Kook J.-K."/>
            <person name="Park S.-N."/>
            <person name="Lim Y.K."/>
        </authorList>
    </citation>
    <scope>NUCLEOTIDE SEQUENCE [LARGE SCALE GENOMIC DNA]</scope>
    <source>
        <strain evidence="1 2">DSM 25539</strain>
    </source>
</reference>
<dbReference type="AlphaFoldDB" id="A0A3Q8S3E3"/>
<name>A0A3Q8S3E3_9BACL</name>
<dbReference type="RefSeq" id="WP_125081070.1">
    <property type="nucleotide sequence ID" value="NZ_CP034248.1"/>
</dbReference>
<organism evidence="1 2">
    <name type="scientific">Paenibacillus lentus</name>
    <dbReference type="NCBI Taxonomy" id="1338368"/>
    <lineage>
        <taxon>Bacteria</taxon>
        <taxon>Bacillati</taxon>
        <taxon>Bacillota</taxon>
        <taxon>Bacilli</taxon>
        <taxon>Bacillales</taxon>
        <taxon>Paenibacillaceae</taxon>
        <taxon>Paenibacillus</taxon>
    </lineage>
</organism>
<protein>
    <submittedName>
        <fullName evidence="1">Uncharacterized protein</fullName>
    </submittedName>
</protein>
<dbReference type="Proteomes" id="UP000273145">
    <property type="component" value="Chromosome"/>
</dbReference>
<dbReference type="OrthoDB" id="2583721at2"/>
<proteinExistence type="predicted"/>
<evidence type="ECO:0000313" key="1">
    <source>
        <dbReference type="EMBL" id="AZK44934.1"/>
    </source>
</evidence>